<name>A0A507B3C7_9PEZI</name>
<protein>
    <recommendedName>
        <fullName evidence="1">Heterokaryon incompatibility domain-containing protein</fullName>
    </recommendedName>
</protein>
<dbReference type="GeneID" id="41973484"/>
<dbReference type="STRING" id="1093900.A0A507B3C7"/>
<dbReference type="PANTHER" id="PTHR33112">
    <property type="entry name" value="DOMAIN PROTEIN, PUTATIVE-RELATED"/>
    <property type="match status" value="1"/>
</dbReference>
<feature type="domain" description="Heterokaryon incompatibility" evidence="1">
    <location>
        <begin position="204"/>
        <end position="362"/>
    </location>
</feature>
<dbReference type="Pfam" id="PF06985">
    <property type="entry name" value="HET"/>
    <property type="match status" value="1"/>
</dbReference>
<dbReference type="EMBL" id="SKBQ01000033">
    <property type="protein sequence ID" value="TPX13566.1"/>
    <property type="molecule type" value="Genomic_DNA"/>
</dbReference>
<comment type="caution">
    <text evidence="2">The sequence shown here is derived from an EMBL/GenBank/DDBJ whole genome shotgun (WGS) entry which is preliminary data.</text>
</comment>
<dbReference type="Proteomes" id="UP000319257">
    <property type="component" value="Unassembled WGS sequence"/>
</dbReference>
<reference evidence="2 3" key="1">
    <citation type="submission" date="2019-06" db="EMBL/GenBank/DDBJ databases">
        <title>Draft genome sequence of the filamentous fungus Phialemoniopsis curvata isolated from diesel fuel.</title>
        <authorList>
            <person name="Varaljay V.A."/>
            <person name="Lyon W.J."/>
            <person name="Crouch A.L."/>
            <person name="Drake C.E."/>
            <person name="Hollomon J.M."/>
            <person name="Nadeau L.J."/>
            <person name="Nunn H.S."/>
            <person name="Stevenson B.S."/>
            <person name="Bojanowski C.L."/>
            <person name="Crookes-Goodson W.J."/>
        </authorList>
    </citation>
    <scope>NUCLEOTIDE SEQUENCE [LARGE SCALE GENOMIC DNA]</scope>
    <source>
        <strain evidence="2 3">D216</strain>
    </source>
</reference>
<dbReference type="RefSeq" id="XP_030995277.1">
    <property type="nucleotide sequence ID" value="XM_031140626.1"/>
</dbReference>
<dbReference type="PANTHER" id="PTHR33112:SF10">
    <property type="entry name" value="TOL"/>
    <property type="match status" value="1"/>
</dbReference>
<dbReference type="OrthoDB" id="1862401at2759"/>
<evidence type="ECO:0000313" key="3">
    <source>
        <dbReference type="Proteomes" id="UP000319257"/>
    </source>
</evidence>
<accession>A0A507B3C7</accession>
<organism evidence="2 3">
    <name type="scientific">Thyridium curvatum</name>
    <dbReference type="NCBI Taxonomy" id="1093900"/>
    <lineage>
        <taxon>Eukaryota</taxon>
        <taxon>Fungi</taxon>
        <taxon>Dikarya</taxon>
        <taxon>Ascomycota</taxon>
        <taxon>Pezizomycotina</taxon>
        <taxon>Sordariomycetes</taxon>
        <taxon>Sordariomycetidae</taxon>
        <taxon>Thyridiales</taxon>
        <taxon>Thyridiaceae</taxon>
        <taxon>Thyridium</taxon>
    </lineage>
</organism>
<evidence type="ECO:0000259" key="1">
    <source>
        <dbReference type="Pfam" id="PF06985"/>
    </source>
</evidence>
<evidence type="ECO:0000313" key="2">
    <source>
        <dbReference type="EMBL" id="TPX13566.1"/>
    </source>
</evidence>
<keyword evidence="3" id="KW-1185">Reference proteome</keyword>
<dbReference type="InterPro" id="IPR010730">
    <property type="entry name" value="HET"/>
</dbReference>
<proteinExistence type="predicted"/>
<dbReference type="InParanoid" id="A0A507B3C7"/>
<sequence length="674" mass="77335">MLCAKCISIFLHRSREASDLTHRRTYVHHKWREEVESAAKNGCRICFTAITKFKSFGNWTSIYVQHPLYGLVLRLHCWEGEDDTIHPRGKLEVHLLRLVDLESPPHYLQYAEQVAQDITNGFSSTVREDRFSRRTIPTSTGHNENVALARAWLDRCLKSHAICGQTDDSAADIHWQPKRLVDVHAPDGRLKVVERDKQTVSEPYVAVSHCWGKEEFFTLNAKTHDAAVNAQILLEELPRSFRDVIDFCRRLGIPYIWIDSLCILQSGARSEDDWLDHTKEMRLIYSRCLLNISVNCAASPYEGAFRDRNPTCLSEAYVPSRPPGCEDLEVTNYEWYLVTFEEDYSSALRKGPLATRGWVLQERYLSPRILYFAQDRMYWECSGWRTNECCPLNFMENLEPTGVTRTANDGRDNPSVFSIRSTTFTLSHSRFRNKPSSPEYLLKISLEWFSIVSYYSECHLTYPDKDKAMALEGIAQKLGMLAPKSFYAAGLFSHDLPLGLLWHLPQDKGSNKNGPPAVSNSRAPSWSWLNANSPIQFAIMSMPGQESSQVCTDHYLEDIHVIPQSHALQLRGWLLPTSTIEAVYTSTNSLQSLVYYFDVGRIECKQNGSWWMLPVGKYSNLFGEIQGGLILHKTEVNGQYIRAGMYRYISYARPIDSRVTEELRKHEKVDLMIV</sequence>
<dbReference type="AlphaFoldDB" id="A0A507B3C7"/>
<gene>
    <name evidence="2" type="ORF">E0L32_006037</name>
</gene>